<keyword evidence="3" id="KW-1185">Reference proteome</keyword>
<dbReference type="Proteomes" id="UP000662637">
    <property type="component" value="Unassembled WGS sequence"/>
</dbReference>
<evidence type="ECO:0000313" key="2">
    <source>
        <dbReference type="EMBL" id="VTJ67155.1"/>
    </source>
</evidence>
<name>A0A5E4BCT1_MARMO</name>
<dbReference type="EMBL" id="WJEC01003446">
    <property type="protein sequence ID" value="KAF7475088.1"/>
    <property type="molecule type" value="Genomic_DNA"/>
</dbReference>
<evidence type="ECO:0000313" key="1">
    <source>
        <dbReference type="EMBL" id="KAF7475086.1"/>
    </source>
</evidence>
<sequence length="128" mass="14327">MTLRGWSLSHLLLRNECSKEHTRVEDARRLVVVQHLLGGEVLASTWRMVPSVLDPTRMTFLDSLLGRPAMAELLGQWFWTGKLQFLPLPQGVDGPVSVGWKDTNLGSSPDLARGVHPWWQVCPDIGMA</sequence>
<protein>
    <submittedName>
        <fullName evidence="2">Uncharacterized protein</fullName>
    </submittedName>
</protein>
<reference evidence="1" key="2">
    <citation type="submission" date="2020-08" db="EMBL/GenBank/DDBJ databases">
        <authorList>
            <person name="Shumante A."/>
            <person name="Zimin A.V."/>
            <person name="Puiu D."/>
            <person name="Salzberg S.L."/>
        </authorList>
    </citation>
    <scope>NUCLEOTIDE SEQUENCE</scope>
    <source>
        <strain evidence="1">WC2-LM</strain>
        <tissue evidence="1">Liver</tissue>
    </source>
</reference>
<dbReference type="AlphaFoldDB" id="A0A5E4BCT1"/>
<reference evidence="2 3" key="1">
    <citation type="submission" date="2019-04" db="EMBL/GenBank/DDBJ databases">
        <authorList>
            <person name="Alioto T."/>
            <person name="Alioto T."/>
        </authorList>
    </citation>
    <scope>NUCLEOTIDE SEQUENCE [LARGE SCALE GENOMIC DNA]</scope>
</reference>
<dbReference type="EMBL" id="WJEC01003446">
    <property type="protein sequence ID" value="KAF7475087.1"/>
    <property type="molecule type" value="Genomic_DNA"/>
</dbReference>
<proteinExistence type="predicted"/>
<evidence type="ECO:0000313" key="3">
    <source>
        <dbReference type="Proteomes" id="UP000335636"/>
    </source>
</evidence>
<accession>A0A5E4BCT1</accession>
<dbReference type="EMBL" id="CABDUW010000365">
    <property type="protein sequence ID" value="VTJ67155.1"/>
    <property type="molecule type" value="Genomic_DNA"/>
</dbReference>
<dbReference type="EMBL" id="WJEC01003446">
    <property type="protein sequence ID" value="KAF7475086.1"/>
    <property type="molecule type" value="Genomic_DNA"/>
</dbReference>
<organism evidence="2 3">
    <name type="scientific">Marmota monax</name>
    <name type="common">Woodchuck</name>
    <dbReference type="NCBI Taxonomy" id="9995"/>
    <lineage>
        <taxon>Eukaryota</taxon>
        <taxon>Metazoa</taxon>
        <taxon>Chordata</taxon>
        <taxon>Craniata</taxon>
        <taxon>Vertebrata</taxon>
        <taxon>Euteleostomi</taxon>
        <taxon>Mammalia</taxon>
        <taxon>Eutheria</taxon>
        <taxon>Euarchontoglires</taxon>
        <taxon>Glires</taxon>
        <taxon>Rodentia</taxon>
        <taxon>Sciuromorpha</taxon>
        <taxon>Sciuridae</taxon>
        <taxon>Xerinae</taxon>
        <taxon>Marmotini</taxon>
        <taxon>Marmota</taxon>
    </lineage>
</organism>
<gene>
    <name evidence="1" type="ORF">GHT09_014102</name>
    <name evidence="2" type="ORF">MONAX_5E015890</name>
</gene>
<dbReference type="Proteomes" id="UP000335636">
    <property type="component" value="Unassembled WGS sequence"/>
</dbReference>